<evidence type="ECO:0000313" key="1">
    <source>
        <dbReference type="EMBL" id="SOQ43912.1"/>
    </source>
</evidence>
<sequence>MSHIDYRRANQWMTSQISCIAHRKFTCELTRIKNPNEQQLGRKPARLITSPDGADAALAPHEKESLYDSKLVVLFSLLPVTTPAFPWDKMPSLYFGKLSKRNERSNPTNGKY</sequence>
<reference evidence="1" key="1">
    <citation type="submission" date="2016-07" db="EMBL/GenBank/DDBJ databases">
        <authorList>
            <person name="Bretaudeau A."/>
        </authorList>
    </citation>
    <scope>NUCLEOTIDE SEQUENCE</scope>
    <source>
        <strain evidence="1">Rice</strain>
        <tissue evidence="1">Whole body</tissue>
    </source>
</reference>
<organism evidence="1">
    <name type="scientific">Spodoptera frugiperda</name>
    <name type="common">Fall armyworm</name>
    <dbReference type="NCBI Taxonomy" id="7108"/>
    <lineage>
        <taxon>Eukaryota</taxon>
        <taxon>Metazoa</taxon>
        <taxon>Ecdysozoa</taxon>
        <taxon>Arthropoda</taxon>
        <taxon>Hexapoda</taxon>
        <taxon>Insecta</taxon>
        <taxon>Pterygota</taxon>
        <taxon>Neoptera</taxon>
        <taxon>Endopterygota</taxon>
        <taxon>Lepidoptera</taxon>
        <taxon>Glossata</taxon>
        <taxon>Ditrysia</taxon>
        <taxon>Noctuoidea</taxon>
        <taxon>Noctuidae</taxon>
        <taxon>Amphipyrinae</taxon>
        <taxon>Spodoptera</taxon>
    </lineage>
</organism>
<dbReference type="EMBL" id="ODYU01004244">
    <property type="protein sequence ID" value="SOQ43912.1"/>
    <property type="molecule type" value="Genomic_DNA"/>
</dbReference>
<dbReference type="AlphaFoldDB" id="A0A2H1VTT8"/>
<protein>
    <submittedName>
        <fullName evidence="1">SFRICE_017199</fullName>
    </submittedName>
</protein>
<proteinExistence type="predicted"/>
<gene>
    <name evidence="1" type="ORF">SFRICE_017199</name>
</gene>
<accession>A0A2H1VTT8</accession>
<name>A0A2H1VTT8_SPOFR</name>